<gene>
    <name evidence="1" type="ORF">GGR25_002254</name>
</gene>
<protein>
    <submittedName>
        <fullName evidence="1">Uncharacterized protein</fullName>
    </submittedName>
</protein>
<dbReference type="RefSeq" id="WP_183398867.1">
    <property type="nucleotide sequence ID" value="NZ_JACIDS010000003.1"/>
</dbReference>
<name>A0A840APB1_9HYPH</name>
<organism evidence="1 2">
    <name type="scientific">Kaistia hirudinis</name>
    <dbReference type="NCBI Taxonomy" id="1293440"/>
    <lineage>
        <taxon>Bacteria</taxon>
        <taxon>Pseudomonadati</taxon>
        <taxon>Pseudomonadota</taxon>
        <taxon>Alphaproteobacteria</taxon>
        <taxon>Hyphomicrobiales</taxon>
        <taxon>Kaistiaceae</taxon>
        <taxon>Kaistia</taxon>
    </lineage>
</organism>
<evidence type="ECO:0000313" key="2">
    <source>
        <dbReference type="Proteomes" id="UP000553963"/>
    </source>
</evidence>
<reference evidence="1 2" key="1">
    <citation type="submission" date="2020-08" db="EMBL/GenBank/DDBJ databases">
        <title>Genomic Encyclopedia of Type Strains, Phase IV (KMG-IV): sequencing the most valuable type-strain genomes for metagenomic binning, comparative biology and taxonomic classification.</title>
        <authorList>
            <person name="Goeker M."/>
        </authorList>
    </citation>
    <scope>NUCLEOTIDE SEQUENCE [LARGE SCALE GENOMIC DNA]</scope>
    <source>
        <strain evidence="1 2">DSM 25966</strain>
    </source>
</reference>
<dbReference type="AlphaFoldDB" id="A0A840APB1"/>
<proteinExistence type="predicted"/>
<dbReference type="EMBL" id="JACIDS010000003">
    <property type="protein sequence ID" value="MBB3931204.1"/>
    <property type="molecule type" value="Genomic_DNA"/>
</dbReference>
<sequence length="213" mass="23749">MKGYSFFGRAVLNFGGTWFGNDWHLLQGAGSFAEARAEIARALLGRLQAGIDRAGYLDGSIVKEIPSDRWGGLTVDAPAFGKCRANPDDLEGNYTWAPVDDAQMRWAPVGASSSSNYYDSPRHRWLFLRLPADISPAHHASLPKQVAESDLRSIVDAYANEESQPSMLKAWKETDRRLSPDRSVTRARFEAAWKNRFPNLKPGRRPGKDKPTD</sequence>
<keyword evidence="2" id="KW-1185">Reference proteome</keyword>
<comment type="caution">
    <text evidence="1">The sequence shown here is derived from an EMBL/GenBank/DDBJ whole genome shotgun (WGS) entry which is preliminary data.</text>
</comment>
<dbReference type="Proteomes" id="UP000553963">
    <property type="component" value="Unassembled WGS sequence"/>
</dbReference>
<evidence type="ECO:0000313" key="1">
    <source>
        <dbReference type="EMBL" id="MBB3931204.1"/>
    </source>
</evidence>
<accession>A0A840APB1</accession>